<dbReference type="RefSeq" id="WP_187573916.1">
    <property type="nucleotide sequence ID" value="NZ_CP060731.1"/>
</dbReference>
<dbReference type="PANTHER" id="PTHR35174">
    <property type="entry name" value="BLL7171 PROTEIN-RELATED"/>
    <property type="match status" value="1"/>
</dbReference>
<dbReference type="InterPro" id="IPR005545">
    <property type="entry name" value="YCII"/>
</dbReference>
<accession>A0A7G9TEM6</accession>
<protein>
    <recommendedName>
        <fullName evidence="2">YCII-related domain-containing protein</fullName>
    </recommendedName>
</protein>
<organism evidence="3 4">
    <name type="scientific">Pseudoxanthomonas mexicana</name>
    <dbReference type="NCBI Taxonomy" id="128785"/>
    <lineage>
        <taxon>Bacteria</taxon>
        <taxon>Pseudomonadati</taxon>
        <taxon>Pseudomonadota</taxon>
        <taxon>Gammaproteobacteria</taxon>
        <taxon>Lysobacterales</taxon>
        <taxon>Lysobacteraceae</taxon>
        <taxon>Pseudoxanthomonas</taxon>
    </lineage>
</organism>
<evidence type="ECO:0000313" key="4">
    <source>
        <dbReference type="Proteomes" id="UP000515838"/>
    </source>
</evidence>
<dbReference type="Pfam" id="PF03795">
    <property type="entry name" value="YCII"/>
    <property type="match status" value="1"/>
</dbReference>
<name>A0A7G9TEM6_PSEMX</name>
<reference evidence="3 4" key="1">
    <citation type="submission" date="2020-08" db="EMBL/GenBank/DDBJ databases">
        <title>Streptomycin Non-resistant strain, P. mexicana.</title>
        <authorList>
            <person name="Ganesh-Kumar S."/>
            <person name="Zhe T."/>
            <person name="Yu Z."/>
            <person name="Min Y."/>
        </authorList>
    </citation>
    <scope>NUCLEOTIDE SEQUENCE [LARGE SCALE GENOMIC DNA]</scope>
    <source>
        <strain evidence="3 4">GTZY2</strain>
    </source>
</reference>
<dbReference type="GeneID" id="81470051"/>
<evidence type="ECO:0000259" key="2">
    <source>
        <dbReference type="Pfam" id="PF03795"/>
    </source>
</evidence>
<proteinExistence type="inferred from homology"/>
<dbReference type="Gene3D" id="3.30.70.1060">
    <property type="entry name" value="Dimeric alpha+beta barrel"/>
    <property type="match status" value="1"/>
</dbReference>
<dbReference type="EMBL" id="CP060731">
    <property type="protein sequence ID" value="QNN78551.1"/>
    <property type="molecule type" value="Genomic_DNA"/>
</dbReference>
<gene>
    <name evidence="3" type="ORF">IAE60_03675</name>
</gene>
<dbReference type="SUPFAM" id="SSF54909">
    <property type="entry name" value="Dimeric alpha+beta barrel"/>
    <property type="match status" value="1"/>
</dbReference>
<feature type="domain" description="YCII-related" evidence="2">
    <location>
        <begin position="1"/>
        <end position="105"/>
    </location>
</feature>
<sequence>MKYLGLAYFAPDKFAAMAPDDVDRLVSQCPALDEKMHATGKVLLAASLGDVAGWTTLRPRNGRTQVSDGPYTESKEVVGGLFIIEADDHDEALRLASMHPAAALGEEGGWAVELIPIEFFMTR</sequence>
<dbReference type="PANTHER" id="PTHR35174:SF3">
    <property type="entry name" value="BLL7171 PROTEIN"/>
    <property type="match status" value="1"/>
</dbReference>
<dbReference type="Proteomes" id="UP000515838">
    <property type="component" value="Chromosome"/>
</dbReference>
<evidence type="ECO:0000256" key="1">
    <source>
        <dbReference type="ARBA" id="ARBA00007689"/>
    </source>
</evidence>
<comment type="similarity">
    <text evidence="1">Belongs to the YciI family.</text>
</comment>
<dbReference type="InterPro" id="IPR011008">
    <property type="entry name" value="Dimeric_a/b-barrel"/>
</dbReference>
<evidence type="ECO:0000313" key="3">
    <source>
        <dbReference type="EMBL" id="QNN78551.1"/>
    </source>
</evidence>
<dbReference type="AlphaFoldDB" id="A0A7G9TEM6"/>